<evidence type="ECO:0000256" key="1">
    <source>
        <dbReference type="SAM" id="SignalP"/>
    </source>
</evidence>
<dbReference type="RefSeq" id="WP_163911827.1">
    <property type="nucleotide sequence ID" value="NZ_JAAGWD010000001.1"/>
</dbReference>
<keyword evidence="1" id="KW-0732">Signal</keyword>
<evidence type="ECO:0000313" key="3">
    <source>
        <dbReference type="Proteomes" id="UP000474777"/>
    </source>
</evidence>
<accession>A0A6B3LN66</accession>
<protein>
    <submittedName>
        <fullName evidence="2">Uncharacterized protein</fullName>
    </submittedName>
</protein>
<reference evidence="2 3" key="1">
    <citation type="submission" date="2020-02" db="EMBL/GenBank/DDBJ databases">
        <authorList>
            <person name="Kim M.K."/>
        </authorList>
    </citation>
    <scope>NUCLEOTIDE SEQUENCE [LARGE SCALE GENOMIC DNA]</scope>
    <source>
        <strain evidence="2 3">BT327</strain>
    </source>
</reference>
<evidence type="ECO:0000313" key="2">
    <source>
        <dbReference type="EMBL" id="NEM96505.1"/>
    </source>
</evidence>
<proteinExistence type="predicted"/>
<organism evidence="2 3">
    <name type="scientific">Pontibacter burrus</name>
    <dbReference type="NCBI Taxonomy" id="2704466"/>
    <lineage>
        <taxon>Bacteria</taxon>
        <taxon>Pseudomonadati</taxon>
        <taxon>Bacteroidota</taxon>
        <taxon>Cytophagia</taxon>
        <taxon>Cytophagales</taxon>
        <taxon>Hymenobacteraceae</taxon>
        <taxon>Pontibacter</taxon>
    </lineage>
</organism>
<keyword evidence="3" id="KW-1185">Reference proteome</keyword>
<dbReference type="EMBL" id="JAAGWD010000001">
    <property type="protein sequence ID" value="NEM96505.1"/>
    <property type="molecule type" value="Genomic_DNA"/>
</dbReference>
<comment type="caution">
    <text evidence="2">The sequence shown here is derived from an EMBL/GenBank/DDBJ whole genome shotgun (WGS) entry which is preliminary data.</text>
</comment>
<feature type="chain" id="PRO_5025431226" evidence="1">
    <location>
        <begin position="26"/>
        <end position="241"/>
    </location>
</feature>
<dbReference type="PROSITE" id="PS51257">
    <property type="entry name" value="PROKAR_LIPOPROTEIN"/>
    <property type="match status" value="1"/>
</dbReference>
<dbReference type="AlphaFoldDB" id="A0A6B3LN66"/>
<dbReference type="Proteomes" id="UP000474777">
    <property type="component" value="Unassembled WGS sequence"/>
</dbReference>
<name>A0A6B3LN66_9BACT</name>
<feature type="signal peptide" evidence="1">
    <location>
        <begin position="1"/>
        <end position="25"/>
    </location>
</feature>
<sequence>MKKHLIIASLAVATTLSACTVPQMAVESSFKQQAEELPIAGRNMFKPNGSFTIGNYTVVNVKRGWVQKSSTNIFGYNENEARQKYQLTLQNEQGQQWSVASASYLGIKSWEDGNGLTIELSPNMEYYASQIISPDGEEWRVLTIDPRHYFKRKDFVGELTNGSTTFKLEPVYKFEGKSLPLSEIVGYAFRDANGMVGAVQVINGGKVWLKPDLQADTRAVVASAMASFLLYNKIEESFQDN</sequence>
<gene>
    <name evidence="2" type="ORF">GXP69_02250</name>
</gene>